<reference evidence="3 4" key="1">
    <citation type="journal article" date="2011" name="Microb. Cell Fact.">
        <title>Genome sequences and comparative genomics of two Lactobacillus ruminis strains from the bovine and human intestinal tracts.</title>
        <authorList>
            <person name="Forde B.M."/>
            <person name="Neville B.A."/>
            <person name="O'Donnell M.M."/>
            <person name="Riboulet-Bisson E."/>
            <person name="Claesson M.J."/>
            <person name="Coghlan A."/>
            <person name="Ross R.P."/>
            <person name="O'Toole P.W."/>
        </authorList>
    </citation>
    <scope>NUCLEOTIDE SEQUENCE [LARGE SCALE GENOMIC DNA]</scope>
    <source>
        <strain evidence="4">ATCC 27782 / RF3</strain>
    </source>
</reference>
<dbReference type="STRING" id="1069534.LRC_07080"/>
<accession>G2SN23</accession>
<dbReference type="InterPro" id="IPR014961">
    <property type="entry name" value="DUF1829"/>
</dbReference>
<evidence type="ECO:0000313" key="4">
    <source>
        <dbReference type="Proteomes" id="UP000001279"/>
    </source>
</evidence>
<dbReference type="Pfam" id="PF08862">
    <property type="entry name" value="DUF1829"/>
    <property type="match status" value="1"/>
</dbReference>
<sequence>MITAKILKKRHLDWVKEEFQYSQLENGIIRIDTPFIDSSSDGVVIYAIANNNDEITLTDDGWTLDGLKSHGIFLNRSKQRLDLFKRQLKIYGVSEDDGELYIVTDLKKYGESKHRLLQAILFVNDMFMLSKKTTSSLFLEDVNDFFIKNKIRVIRDASYIGNSGLTHKFEYSIPGFGNDIPQRLIKVMTSPNNQIYAQSIVTDVAQTRETLGSDNTDFYVFINDKDKDINSINNDILHLYENSSINSILFSQRDNYVPEFQR</sequence>
<dbReference type="GeneID" id="29802148"/>
<dbReference type="AlphaFoldDB" id="G2SN23"/>
<evidence type="ECO:0000313" key="3">
    <source>
        <dbReference type="EMBL" id="AEN77997.1"/>
    </source>
</evidence>
<protein>
    <submittedName>
        <fullName evidence="3">Hypothetical phage protein</fullName>
    </submittedName>
</protein>
<dbReference type="Proteomes" id="UP000001279">
    <property type="component" value="Chromosome"/>
</dbReference>
<evidence type="ECO:0000259" key="1">
    <source>
        <dbReference type="Pfam" id="PF08861"/>
    </source>
</evidence>
<dbReference type="RefSeq" id="WP_014073220.1">
    <property type="nucleotide sequence ID" value="NC_015975.1"/>
</dbReference>
<keyword evidence="4" id="KW-1185">Reference proteome</keyword>
<feature type="domain" description="DUF1828" evidence="1">
    <location>
        <begin position="33"/>
        <end position="123"/>
    </location>
</feature>
<dbReference type="KEGG" id="lrm:LRC_07080"/>
<feature type="domain" description="DUF1829" evidence="2">
    <location>
        <begin position="161"/>
        <end position="253"/>
    </location>
</feature>
<dbReference type="HOGENOM" id="CLU_091320_1_0_9"/>
<organism evidence="3 4">
    <name type="scientific">Ligilactobacillus ruminis (strain ATCC 27782 / RF3)</name>
    <name type="common">Lactobacillus ruminis</name>
    <dbReference type="NCBI Taxonomy" id="1069534"/>
    <lineage>
        <taxon>Bacteria</taxon>
        <taxon>Bacillati</taxon>
        <taxon>Bacillota</taxon>
        <taxon>Bacilli</taxon>
        <taxon>Lactobacillales</taxon>
        <taxon>Lactobacillaceae</taxon>
        <taxon>Ligilactobacillus</taxon>
    </lineage>
</organism>
<dbReference type="eggNOG" id="ENOG502ZAE6">
    <property type="taxonomic scope" value="Bacteria"/>
</dbReference>
<name>G2SN23_LIGR2</name>
<evidence type="ECO:0000259" key="2">
    <source>
        <dbReference type="Pfam" id="PF08862"/>
    </source>
</evidence>
<dbReference type="InterPro" id="IPR014960">
    <property type="entry name" value="DUF1828"/>
</dbReference>
<gene>
    <name evidence="3" type="ordered locus">LRC_07080</name>
</gene>
<proteinExistence type="predicted"/>
<dbReference type="PATRIC" id="fig|1069534.5.peg.782"/>
<dbReference type="Pfam" id="PF08861">
    <property type="entry name" value="DUF1828"/>
    <property type="match status" value="1"/>
</dbReference>
<dbReference type="EMBL" id="CP003032">
    <property type="protein sequence ID" value="AEN77997.1"/>
    <property type="molecule type" value="Genomic_DNA"/>
</dbReference>